<dbReference type="EMBL" id="JAQHXR010000001">
    <property type="protein sequence ID" value="MDA3968287.1"/>
    <property type="molecule type" value="Genomic_DNA"/>
</dbReference>
<gene>
    <name evidence="2" type="ORF">PF021_01195</name>
</gene>
<accession>A0ABT4VC51</accession>
<dbReference type="InterPro" id="IPR011250">
    <property type="entry name" value="OMP/PagP_B-barrel"/>
</dbReference>
<protein>
    <recommendedName>
        <fullName evidence="4">Outer membrane beta-barrel protein</fullName>
    </recommendedName>
</protein>
<feature type="chain" id="PRO_5046822167" description="Outer membrane beta-barrel protein" evidence="1">
    <location>
        <begin position="21"/>
        <end position="221"/>
    </location>
</feature>
<keyword evidence="3" id="KW-1185">Reference proteome</keyword>
<evidence type="ECO:0008006" key="4">
    <source>
        <dbReference type="Google" id="ProtNLM"/>
    </source>
</evidence>
<reference evidence="2 3" key="1">
    <citation type="submission" date="2023-01" db="EMBL/GenBank/DDBJ databases">
        <title>Description of Helicobacter ibis sp. nov. isolated from faecal droppings of black-faced ibis (Theristicus melanopis).</title>
        <authorList>
            <person name="Lopez-Cantillo M."/>
            <person name="Vidal-Veuthey B."/>
            <person name="Mella A."/>
            <person name="De La Haba R."/>
            <person name="Collado L."/>
        </authorList>
    </citation>
    <scope>NUCLEOTIDE SEQUENCE [LARGE SCALE GENOMIC DNA]</scope>
    <source>
        <strain evidence="2 3">A82</strain>
    </source>
</reference>
<evidence type="ECO:0000256" key="1">
    <source>
        <dbReference type="SAM" id="SignalP"/>
    </source>
</evidence>
<comment type="caution">
    <text evidence="2">The sequence shown here is derived from an EMBL/GenBank/DDBJ whole genome shotgun (WGS) entry which is preliminary data.</text>
</comment>
<feature type="signal peptide" evidence="1">
    <location>
        <begin position="1"/>
        <end position="20"/>
    </location>
</feature>
<dbReference type="Proteomes" id="UP001210261">
    <property type="component" value="Unassembled WGS sequence"/>
</dbReference>
<dbReference type="RefSeq" id="WP_271020580.1">
    <property type="nucleotide sequence ID" value="NZ_JAQHXR010000001.1"/>
</dbReference>
<keyword evidence="1" id="KW-0732">Signal</keyword>
<evidence type="ECO:0000313" key="2">
    <source>
        <dbReference type="EMBL" id="MDA3968287.1"/>
    </source>
</evidence>
<dbReference type="Gene3D" id="2.40.160.20">
    <property type="match status" value="1"/>
</dbReference>
<evidence type="ECO:0000313" key="3">
    <source>
        <dbReference type="Proteomes" id="UP001210261"/>
    </source>
</evidence>
<name>A0ABT4VC51_9HELI</name>
<proteinExistence type="predicted"/>
<sequence>MKRILSALLLSCMLISTLYAYNQGANSYSPLYTDRKNKLVGVYSMVGRVSSDSTLSIEGFESQKHSLKETPIGFGVQVGYLLSENHRLLLNYEQFLKKHGFSHQLLTLGYAITPLVPNTQNLRLLLGLNVGVVMASFDSGSFTINDSSMGGLDFMGTTYGVKGGFLYNTGAGEIEFGIQARKLDLGVESGEIAVNNAPTKSSLDLSDTSSTNFFLGYNFLF</sequence>
<organism evidence="2 3">
    <name type="scientific">Helicobacter ibis</name>
    <dbReference type="NCBI Taxonomy" id="2962633"/>
    <lineage>
        <taxon>Bacteria</taxon>
        <taxon>Pseudomonadati</taxon>
        <taxon>Campylobacterota</taxon>
        <taxon>Epsilonproteobacteria</taxon>
        <taxon>Campylobacterales</taxon>
        <taxon>Helicobacteraceae</taxon>
        <taxon>Helicobacter</taxon>
    </lineage>
</organism>
<dbReference type="SUPFAM" id="SSF56925">
    <property type="entry name" value="OMPA-like"/>
    <property type="match status" value="1"/>
</dbReference>